<comment type="subcellular location">
    <subcellularLocation>
        <location evidence="1">Cell membrane</location>
        <topology evidence="1">Multi-pass membrane protein</topology>
    </subcellularLocation>
</comment>
<evidence type="ECO:0000256" key="2">
    <source>
        <dbReference type="ARBA" id="ARBA00007783"/>
    </source>
</evidence>
<feature type="transmembrane region" description="Helical" evidence="10">
    <location>
        <begin position="226"/>
        <end position="244"/>
    </location>
</feature>
<keyword evidence="4" id="KW-1003">Cell membrane</keyword>
<evidence type="ECO:0000256" key="10">
    <source>
        <dbReference type="SAM" id="Phobius"/>
    </source>
</evidence>
<evidence type="ECO:0000256" key="7">
    <source>
        <dbReference type="ARBA" id="ARBA00022989"/>
    </source>
</evidence>
<feature type="transmembrane region" description="Helical" evidence="10">
    <location>
        <begin position="169"/>
        <end position="188"/>
    </location>
</feature>
<dbReference type="AlphaFoldDB" id="A0A0T5PF93"/>
<feature type="transmembrane region" description="Helical" evidence="10">
    <location>
        <begin position="140"/>
        <end position="163"/>
    </location>
</feature>
<dbReference type="InterPro" id="IPR013525">
    <property type="entry name" value="ABC2_TM"/>
</dbReference>
<keyword evidence="9 10" id="KW-0472">Membrane</keyword>
<name>A0A0T5PF93_9RHOB</name>
<reference evidence="12 13" key="1">
    <citation type="submission" date="2015-04" db="EMBL/GenBank/DDBJ databases">
        <title>The draft genome sequence of Roseovarius indicus B108T.</title>
        <authorList>
            <person name="Li G."/>
            <person name="Lai Q."/>
            <person name="Shao Z."/>
            <person name="Yan P."/>
        </authorList>
    </citation>
    <scope>NUCLEOTIDE SEQUENCE [LARGE SCALE GENOMIC DNA]</scope>
    <source>
        <strain evidence="12 13">B108</strain>
    </source>
</reference>
<evidence type="ECO:0000256" key="3">
    <source>
        <dbReference type="ARBA" id="ARBA00022448"/>
    </source>
</evidence>
<evidence type="ECO:0000256" key="1">
    <source>
        <dbReference type="ARBA" id="ARBA00004651"/>
    </source>
</evidence>
<evidence type="ECO:0000256" key="4">
    <source>
        <dbReference type="ARBA" id="ARBA00022475"/>
    </source>
</evidence>
<dbReference type="Proteomes" id="UP000051401">
    <property type="component" value="Unassembled WGS sequence"/>
</dbReference>
<evidence type="ECO:0000313" key="13">
    <source>
        <dbReference type="Proteomes" id="UP000051401"/>
    </source>
</evidence>
<dbReference type="PANTHER" id="PTHR30413">
    <property type="entry name" value="INNER MEMBRANE TRANSPORT PERMEASE"/>
    <property type="match status" value="1"/>
</dbReference>
<evidence type="ECO:0000256" key="9">
    <source>
        <dbReference type="ARBA" id="ARBA00023136"/>
    </source>
</evidence>
<comment type="similarity">
    <text evidence="2">Belongs to the ABC-2 integral membrane protein family.</text>
</comment>
<dbReference type="Pfam" id="PF01061">
    <property type="entry name" value="ABC2_membrane"/>
    <property type="match status" value="1"/>
</dbReference>
<keyword evidence="6 10" id="KW-0812">Transmembrane</keyword>
<keyword evidence="5" id="KW-0762">Sugar transport</keyword>
<keyword evidence="3" id="KW-0813">Transport</keyword>
<feature type="domain" description="ABC-2 type transporter transmembrane" evidence="11">
    <location>
        <begin position="9"/>
        <end position="215"/>
    </location>
</feature>
<keyword evidence="7 10" id="KW-1133">Transmembrane helix</keyword>
<dbReference type="PRINTS" id="PR00164">
    <property type="entry name" value="ABC2TRNSPORT"/>
</dbReference>
<evidence type="ECO:0000256" key="5">
    <source>
        <dbReference type="ARBA" id="ARBA00022597"/>
    </source>
</evidence>
<dbReference type="InterPro" id="IPR000412">
    <property type="entry name" value="ABC_2_transport"/>
</dbReference>
<proteinExistence type="inferred from homology"/>
<evidence type="ECO:0000259" key="11">
    <source>
        <dbReference type="Pfam" id="PF01061"/>
    </source>
</evidence>
<evidence type="ECO:0000256" key="8">
    <source>
        <dbReference type="ARBA" id="ARBA00023047"/>
    </source>
</evidence>
<feature type="transmembrane region" description="Helical" evidence="10">
    <location>
        <begin position="27"/>
        <end position="49"/>
    </location>
</feature>
<feature type="transmembrane region" description="Helical" evidence="10">
    <location>
        <begin position="61"/>
        <end position="86"/>
    </location>
</feature>
<comment type="caution">
    <text evidence="12">The sequence shown here is derived from an EMBL/GenBank/DDBJ whole genome shotgun (WGS) entry which is preliminary data.</text>
</comment>
<feature type="transmembrane region" description="Helical" evidence="10">
    <location>
        <begin position="106"/>
        <end position="128"/>
    </location>
</feature>
<dbReference type="GO" id="GO:0140359">
    <property type="term" value="F:ABC-type transporter activity"/>
    <property type="evidence" value="ECO:0007669"/>
    <property type="project" value="InterPro"/>
</dbReference>
<keyword evidence="13" id="KW-1185">Reference proteome</keyword>
<gene>
    <name evidence="12" type="ORF">XM52_00575</name>
</gene>
<dbReference type="EMBL" id="LAXI01000001">
    <property type="protein sequence ID" value="KRS19888.1"/>
    <property type="molecule type" value="Genomic_DNA"/>
</dbReference>
<organism evidence="12 13">
    <name type="scientific">Roseovarius indicus</name>
    <dbReference type="NCBI Taxonomy" id="540747"/>
    <lineage>
        <taxon>Bacteria</taxon>
        <taxon>Pseudomonadati</taxon>
        <taxon>Pseudomonadota</taxon>
        <taxon>Alphaproteobacteria</taxon>
        <taxon>Rhodobacterales</taxon>
        <taxon>Roseobacteraceae</taxon>
        <taxon>Roseovarius</taxon>
    </lineage>
</organism>
<sequence>MSYSPTRNILALILREMSTRYGRTPGGYIWGVIEPLAAIIFLAIGFSLLLRSPSLGTSFILFYATGYVVFNLYQNIAAATSQAISFSKPLLMFPAVNWFDALIARFVLNSLTGIIISILLFTGILAVVENRTVLELGPIVEAFGLTMLIGLGVGTLNCALIGLFPVWGVMWGIITRPLFLASCVIYLFEDLPRMAQNILWYNPLVHIVGLTRTGFYVTYTPHYIDTVYVFFVGIILLFFGLLLTHRYNREILNK</sequence>
<dbReference type="PATRIC" id="fig|540747.5.peg.117"/>
<dbReference type="GO" id="GO:0015920">
    <property type="term" value="P:lipopolysaccharide transport"/>
    <property type="evidence" value="ECO:0007669"/>
    <property type="project" value="TreeGrafter"/>
</dbReference>
<evidence type="ECO:0000256" key="6">
    <source>
        <dbReference type="ARBA" id="ARBA00022692"/>
    </source>
</evidence>
<evidence type="ECO:0000313" key="12">
    <source>
        <dbReference type="EMBL" id="KRS19888.1"/>
    </source>
</evidence>
<accession>A0A0T5PF93</accession>
<keyword evidence="8" id="KW-0625">Polysaccharide transport</keyword>
<dbReference type="GO" id="GO:0043190">
    <property type="term" value="C:ATP-binding cassette (ABC) transporter complex"/>
    <property type="evidence" value="ECO:0007669"/>
    <property type="project" value="InterPro"/>
</dbReference>
<dbReference type="GO" id="GO:0015774">
    <property type="term" value="P:polysaccharide transport"/>
    <property type="evidence" value="ECO:0007669"/>
    <property type="project" value="UniProtKB-KW"/>
</dbReference>
<dbReference type="PANTHER" id="PTHR30413:SF10">
    <property type="entry name" value="CAPSULE POLYSACCHARIDE EXPORT INNER-MEMBRANE PROTEIN CTRC"/>
    <property type="match status" value="1"/>
</dbReference>
<dbReference type="STRING" id="540747.SAMN04488031_102344"/>
<protein>
    <submittedName>
        <fullName evidence="12">Sugar ABC transporter permease</fullName>
    </submittedName>
</protein>